<name>A0ABT9L6P2_9ACTN</name>
<gene>
    <name evidence="1" type="ORF">JOF35_008647</name>
</gene>
<keyword evidence="2" id="KW-1185">Reference proteome</keyword>
<reference evidence="1 2" key="1">
    <citation type="submission" date="2023-07" db="EMBL/GenBank/DDBJ databases">
        <title>Sequencing the genomes of 1000 actinobacteria strains.</title>
        <authorList>
            <person name="Klenk H.-P."/>
        </authorList>
    </citation>
    <scope>NUCLEOTIDE SEQUENCE [LARGE SCALE GENOMIC DNA]</scope>
    <source>
        <strain evidence="1 2">DSM 41600</strain>
    </source>
</reference>
<sequence>MCGARSPRRRRCAQAEPWRPRLEYDYQDVGIRDFTDVPVRIVRDDKEAAVSEPAYQASQ</sequence>
<dbReference type="EMBL" id="JAURUE010000002">
    <property type="protein sequence ID" value="MDP9616309.1"/>
    <property type="molecule type" value="Genomic_DNA"/>
</dbReference>
<comment type="caution">
    <text evidence="1">The sequence shown here is derived from an EMBL/GenBank/DDBJ whole genome shotgun (WGS) entry which is preliminary data.</text>
</comment>
<dbReference type="Proteomes" id="UP001234880">
    <property type="component" value="Unassembled WGS sequence"/>
</dbReference>
<organism evidence="1 2">
    <name type="scientific">Streptomyces demainii</name>
    <dbReference type="NCBI Taxonomy" id="588122"/>
    <lineage>
        <taxon>Bacteria</taxon>
        <taxon>Bacillati</taxon>
        <taxon>Actinomycetota</taxon>
        <taxon>Actinomycetes</taxon>
        <taxon>Kitasatosporales</taxon>
        <taxon>Streptomycetaceae</taxon>
        <taxon>Streptomyces</taxon>
    </lineage>
</organism>
<evidence type="ECO:0000313" key="1">
    <source>
        <dbReference type="EMBL" id="MDP9616309.1"/>
    </source>
</evidence>
<evidence type="ECO:0000313" key="2">
    <source>
        <dbReference type="Proteomes" id="UP001234880"/>
    </source>
</evidence>
<dbReference type="RefSeq" id="WP_220047554.1">
    <property type="nucleotide sequence ID" value="NZ_JAURUE010000002.1"/>
</dbReference>
<protein>
    <submittedName>
        <fullName evidence="1">Uncharacterized protein</fullName>
    </submittedName>
</protein>
<proteinExistence type="predicted"/>
<accession>A0ABT9L6P2</accession>